<keyword evidence="1" id="KW-1133">Transmembrane helix</keyword>
<keyword evidence="1" id="KW-0812">Transmembrane</keyword>
<evidence type="ECO:0000313" key="2">
    <source>
        <dbReference type="EMBL" id="TCK80878.1"/>
    </source>
</evidence>
<evidence type="ECO:0000256" key="1">
    <source>
        <dbReference type="SAM" id="Phobius"/>
    </source>
</evidence>
<dbReference type="GO" id="GO:0015097">
    <property type="term" value="F:mercury ion transmembrane transporter activity"/>
    <property type="evidence" value="ECO:0007669"/>
    <property type="project" value="InterPro"/>
</dbReference>
<reference evidence="2 3" key="1">
    <citation type="submission" date="2019-03" db="EMBL/GenBank/DDBJ databases">
        <title>Genomic Encyclopedia of Archaeal and Bacterial Type Strains, Phase II (KMG-II): from individual species to whole genera.</title>
        <authorList>
            <person name="Goeker M."/>
        </authorList>
    </citation>
    <scope>NUCLEOTIDE SEQUENCE [LARGE SCALE GENOMIC DNA]</scope>
    <source>
        <strain evidence="2 3">DSM 22554</strain>
    </source>
</reference>
<dbReference type="GO" id="GO:0016020">
    <property type="term" value="C:membrane"/>
    <property type="evidence" value="ECO:0007669"/>
    <property type="project" value="InterPro"/>
</dbReference>
<proteinExistence type="predicted"/>
<keyword evidence="3" id="KW-1185">Reference proteome</keyword>
<dbReference type="AlphaFoldDB" id="A0A4R1LP77"/>
<dbReference type="InterPro" id="IPR004891">
    <property type="entry name" value="Mercury-R_MerC"/>
</dbReference>
<protein>
    <submittedName>
        <fullName evidence="2">MerC mercury resistance protein</fullName>
    </submittedName>
</protein>
<keyword evidence="1" id="KW-0472">Membrane</keyword>
<dbReference type="Pfam" id="PF03203">
    <property type="entry name" value="MerC"/>
    <property type="match status" value="1"/>
</dbReference>
<feature type="transmembrane region" description="Helical" evidence="1">
    <location>
        <begin position="51"/>
        <end position="71"/>
    </location>
</feature>
<feature type="transmembrane region" description="Helical" evidence="1">
    <location>
        <begin position="83"/>
        <end position="101"/>
    </location>
</feature>
<feature type="transmembrane region" description="Helical" evidence="1">
    <location>
        <begin position="107"/>
        <end position="124"/>
    </location>
</feature>
<comment type="caution">
    <text evidence="2">The sequence shown here is derived from an EMBL/GenBank/DDBJ whole genome shotgun (WGS) entry which is preliminary data.</text>
</comment>
<accession>A0A4R1LP77</accession>
<dbReference type="OrthoDB" id="5966279at2"/>
<evidence type="ECO:0000313" key="3">
    <source>
        <dbReference type="Proteomes" id="UP000294616"/>
    </source>
</evidence>
<feature type="transmembrane region" description="Helical" evidence="1">
    <location>
        <begin position="20"/>
        <end position="45"/>
    </location>
</feature>
<organism evidence="2 3">
    <name type="scientific">Albibacterium bauzanense</name>
    <dbReference type="NCBI Taxonomy" id="653929"/>
    <lineage>
        <taxon>Bacteria</taxon>
        <taxon>Pseudomonadati</taxon>
        <taxon>Bacteroidota</taxon>
        <taxon>Sphingobacteriia</taxon>
        <taxon>Sphingobacteriales</taxon>
        <taxon>Sphingobacteriaceae</taxon>
        <taxon>Albibacterium</taxon>
    </lineage>
</organism>
<sequence>MGIESARRNSIVAKLDGVGFTASTLCAVHCALMPFVIAFLPLIGLGFLVESWVETSITAFSIVVGIGSLIPSYRKYHHNRKPLIILTIGFVLIFGAHFLGFHEMEPILVPLGGFCIAASHYFNWKLSKPYHGHRCDISAK</sequence>
<dbReference type="EMBL" id="SMGO01000003">
    <property type="protein sequence ID" value="TCK80878.1"/>
    <property type="molecule type" value="Genomic_DNA"/>
</dbReference>
<gene>
    <name evidence="2" type="ORF">C8N28_2632</name>
</gene>
<name>A0A4R1LP77_9SPHI</name>
<dbReference type="Proteomes" id="UP000294616">
    <property type="component" value="Unassembled WGS sequence"/>
</dbReference>